<reference evidence="2 3" key="1">
    <citation type="submission" date="2021-03" db="EMBL/GenBank/DDBJ databases">
        <title>Metabolic Capacity of the Antarctic Cyanobacterium Phormidium pseudopriestleyi that Sustains Oxygenic Photosynthesis in the Presence of Hydrogen Sulfide.</title>
        <authorList>
            <person name="Lumian J.E."/>
            <person name="Jungblut A.D."/>
            <person name="Dillon M.L."/>
            <person name="Hawes I."/>
            <person name="Doran P.T."/>
            <person name="Mackey T.J."/>
            <person name="Dick G.J."/>
            <person name="Grettenberger C.L."/>
            <person name="Sumner D.Y."/>
        </authorList>
    </citation>
    <scope>NUCLEOTIDE SEQUENCE [LARGE SCALE GENOMIC DNA]</scope>
    <source>
        <strain evidence="2 3">FRX01</strain>
    </source>
</reference>
<evidence type="ECO:0000313" key="3">
    <source>
        <dbReference type="Proteomes" id="UP000664844"/>
    </source>
</evidence>
<comment type="caution">
    <text evidence="2">The sequence shown here is derived from an EMBL/GenBank/DDBJ whole genome shotgun (WGS) entry which is preliminary data.</text>
</comment>
<feature type="transmembrane region" description="Helical" evidence="1">
    <location>
        <begin position="142"/>
        <end position="163"/>
    </location>
</feature>
<keyword evidence="1" id="KW-1133">Transmembrane helix</keyword>
<sequence>MQKRISQGAAIAGTALAIVPAVFVTILIINNSINVPFADQWFNAGLTIEQFSENTLSLGDLIAQHNESRKFFPRLIFLSIAYLTRWDVRVEMLVSLFLAAVVSANLYRLNRITVNRPLAESIFIAFLANLLIFSPIQYENWLWGIQVVVFLPIACLTTCIGVAHSKLSQLAKFTICTALCTISTFSFANGMLLWILVLPVLVFARSHRELLRKKWWIVAWVAFFAANLGLYFYQYVKPNHHPSFSYAIQHPGETFHFFLGFLGAPLAQVNPSHSLMVATGVGLAILVILIGACGYLVICQDAELLDRAKGWLAIAAYSGMSGAITSLGRVGFGIDGALASRYTTFSVYLLIALVHLIPILFAHFNRNGTFLTRKLFTTRLAASVATALIGLHLFTSLSATEQMSFMRRDRRQAKACLLLSQAIDTQKCLFERVFPVPLDRFSPKKQERVKVKFARIVTRLDQLGFLDLGLVKSKDIGQIAGTLPVGADSGWFDSLEQLDERVYRADGWAILPERNQAADAVILTYQDDNPRAIGFAIADVRVQRNDVNQQRQLREQLWLGWQTHFSASPLPPGPLKIQAWAFDALTGKAYPLNGIRQL</sequence>
<name>A0ABS3FWY9_9CYAN</name>
<protein>
    <recommendedName>
        <fullName evidence="4">Glycosyltransferase RgtA/B/C/D-like domain-containing protein</fullName>
    </recommendedName>
</protein>
<feature type="transmembrane region" description="Helical" evidence="1">
    <location>
        <begin position="310"/>
        <end position="332"/>
    </location>
</feature>
<feature type="transmembrane region" description="Helical" evidence="1">
    <location>
        <begin position="175"/>
        <end position="203"/>
    </location>
</feature>
<keyword evidence="1" id="KW-0812">Transmembrane</keyword>
<feature type="transmembrane region" description="Helical" evidence="1">
    <location>
        <begin position="376"/>
        <end position="394"/>
    </location>
</feature>
<proteinExistence type="predicted"/>
<dbReference type="RefSeq" id="WP_207090082.1">
    <property type="nucleotide sequence ID" value="NZ_JAFLQW010000571.1"/>
</dbReference>
<feature type="transmembrane region" description="Helical" evidence="1">
    <location>
        <begin position="88"/>
        <end position="106"/>
    </location>
</feature>
<evidence type="ECO:0000313" key="2">
    <source>
        <dbReference type="EMBL" id="MBO0351649.1"/>
    </source>
</evidence>
<dbReference type="EMBL" id="JAFLQW010000571">
    <property type="protein sequence ID" value="MBO0351649.1"/>
    <property type="molecule type" value="Genomic_DNA"/>
</dbReference>
<dbReference type="Proteomes" id="UP000664844">
    <property type="component" value="Unassembled WGS sequence"/>
</dbReference>
<evidence type="ECO:0000256" key="1">
    <source>
        <dbReference type="SAM" id="Phobius"/>
    </source>
</evidence>
<accession>A0ABS3FWY9</accession>
<feature type="transmembrane region" description="Helical" evidence="1">
    <location>
        <begin position="215"/>
        <end position="233"/>
    </location>
</feature>
<evidence type="ECO:0008006" key="4">
    <source>
        <dbReference type="Google" id="ProtNLM"/>
    </source>
</evidence>
<feature type="transmembrane region" description="Helical" evidence="1">
    <location>
        <begin position="9"/>
        <end position="29"/>
    </location>
</feature>
<organism evidence="2 3">
    <name type="scientific">Phormidium pseudopriestleyi FRX01</name>
    <dbReference type="NCBI Taxonomy" id="1759528"/>
    <lineage>
        <taxon>Bacteria</taxon>
        <taxon>Bacillati</taxon>
        <taxon>Cyanobacteriota</taxon>
        <taxon>Cyanophyceae</taxon>
        <taxon>Oscillatoriophycideae</taxon>
        <taxon>Oscillatoriales</taxon>
        <taxon>Oscillatoriaceae</taxon>
        <taxon>Phormidium</taxon>
    </lineage>
</organism>
<feature type="transmembrane region" description="Helical" evidence="1">
    <location>
        <begin position="275"/>
        <end position="298"/>
    </location>
</feature>
<keyword evidence="1" id="KW-0472">Membrane</keyword>
<keyword evidence="3" id="KW-1185">Reference proteome</keyword>
<feature type="transmembrane region" description="Helical" evidence="1">
    <location>
        <begin position="344"/>
        <end position="364"/>
    </location>
</feature>
<gene>
    <name evidence="2" type="ORF">J0895_21705</name>
</gene>